<name>A0ABV1J4C2_9FIRM</name>
<protein>
    <submittedName>
        <fullName evidence="1">Uncharacterized protein</fullName>
    </submittedName>
</protein>
<evidence type="ECO:0000313" key="1">
    <source>
        <dbReference type="EMBL" id="MEQ3353043.1"/>
    </source>
</evidence>
<reference evidence="1 2" key="1">
    <citation type="submission" date="2024-04" db="EMBL/GenBank/DDBJ databases">
        <title>Human intestinal bacterial collection.</title>
        <authorList>
            <person name="Pauvert C."/>
            <person name="Hitch T.C.A."/>
            <person name="Clavel T."/>
        </authorList>
    </citation>
    <scope>NUCLEOTIDE SEQUENCE [LARGE SCALE GENOMIC DNA]</scope>
    <source>
        <strain evidence="1 2">CLA-SR-H026</strain>
    </source>
</reference>
<comment type="caution">
    <text evidence="1">The sequence shown here is derived from an EMBL/GenBank/DDBJ whole genome shotgun (WGS) entry which is preliminary data.</text>
</comment>
<proteinExistence type="predicted"/>
<sequence>MKEKASMKRKGGIKKAAKNICIVGKKVFGAIVFIVFTAGKVKGKEKKHLISD</sequence>
<evidence type="ECO:0000313" key="2">
    <source>
        <dbReference type="Proteomes" id="UP001481872"/>
    </source>
</evidence>
<dbReference type="Proteomes" id="UP001481872">
    <property type="component" value="Unassembled WGS sequence"/>
</dbReference>
<organism evidence="1 2">
    <name type="scientific">Aedoeadaptatus acetigenes</name>
    <dbReference type="NCBI Taxonomy" id="2981723"/>
    <lineage>
        <taxon>Bacteria</taxon>
        <taxon>Bacillati</taxon>
        <taxon>Bacillota</taxon>
        <taxon>Tissierellia</taxon>
        <taxon>Tissierellales</taxon>
        <taxon>Peptoniphilaceae</taxon>
        <taxon>Aedoeadaptatus</taxon>
    </lineage>
</organism>
<gene>
    <name evidence="1" type="ORF">AAA081_01830</name>
</gene>
<dbReference type="EMBL" id="JBBNPS010000003">
    <property type="protein sequence ID" value="MEQ3353043.1"/>
    <property type="molecule type" value="Genomic_DNA"/>
</dbReference>
<accession>A0ABV1J4C2</accession>
<dbReference type="RefSeq" id="WP_349053454.1">
    <property type="nucleotide sequence ID" value="NZ_JBBNPS010000003.1"/>
</dbReference>
<keyword evidence="2" id="KW-1185">Reference proteome</keyword>